<feature type="compositionally biased region" description="Low complexity" evidence="8">
    <location>
        <begin position="57"/>
        <end position="69"/>
    </location>
</feature>
<evidence type="ECO:0000256" key="6">
    <source>
        <dbReference type="ARBA" id="ARBA00023274"/>
    </source>
</evidence>
<evidence type="ECO:0000256" key="5">
    <source>
        <dbReference type="ARBA" id="ARBA00023128"/>
    </source>
</evidence>
<comment type="subcellular location">
    <subcellularLocation>
        <location evidence="1">Mitochondrion</location>
    </subcellularLocation>
</comment>
<evidence type="ECO:0000256" key="2">
    <source>
        <dbReference type="ARBA" id="ARBA00009863"/>
    </source>
</evidence>
<evidence type="ECO:0000313" key="10">
    <source>
        <dbReference type="Proteomes" id="UP000289152"/>
    </source>
</evidence>
<evidence type="ECO:0000256" key="8">
    <source>
        <dbReference type="SAM" id="MobiDB-lite"/>
    </source>
</evidence>
<dbReference type="InParanoid" id="A0A4Q1BKX5"/>
<evidence type="ECO:0000256" key="1">
    <source>
        <dbReference type="ARBA" id="ARBA00004173"/>
    </source>
</evidence>
<proteinExistence type="inferred from homology"/>
<dbReference type="Pfam" id="PF10236">
    <property type="entry name" value="DAP3"/>
    <property type="match status" value="1"/>
</dbReference>
<dbReference type="STRING" id="5217.A0A4Q1BKX5"/>
<evidence type="ECO:0000256" key="3">
    <source>
        <dbReference type="ARBA" id="ARBA00022946"/>
    </source>
</evidence>
<dbReference type="InterPro" id="IPR019368">
    <property type="entry name" value="Ribosomal_mS29"/>
</dbReference>
<dbReference type="VEuPathDB" id="FungiDB:TREMEDRAFT_26438"/>
<comment type="caution">
    <text evidence="9">The sequence shown here is derived from an EMBL/GenBank/DDBJ whole genome shotgun (WGS) entry which is preliminary data.</text>
</comment>
<evidence type="ECO:0000313" key="9">
    <source>
        <dbReference type="EMBL" id="RXK38425.1"/>
    </source>
</evidence>
<dbReference type="Proteomes" id="UP000289152">
    <property type="component" value="Unassembled WGS sequence"/>
</dbReference>
<accession>A0A4Q1BKX5</accession>
<keyword evidence="3" id="KW-0809">Transit peptide</keyword>
<dbReference type="OrthoDB" id="274828at2759"/>
<keyword evidence="6" id="KW-0687">Ribonucleoprotein</keyword>
<keyword evidence="4" id="KW-0689">Ribosomal protein</keyword>
<feature type="region of interest" description="Disordered" evidence="8">
    <location>
        <begin position="28"/>
        <end position="72"/>
    </location>
</feature>
<dbReference type="GO" id="GO:0005763">
    <property type="term" value="C:mitochondrial small ribosomal subunit"/>
    <property type="evidence" value="ECO:0007669"/>
    <property type="project" value="TreeGrafter"/>
</dbReference>
<keyword evidence="10" id="KW-1185">Reference proteome</keyword>
<evidence type="ECO:0000256" key="7">
    <source>
        <dbReference type="ARBA" id="ARBA00035140"/>
    </source>
</evidence>
<dbReference type="PANTHER" id="PTHR12810:SF0">
    <property type="entry name" value="SMALL RIBOSOMAL SUBUNIT PROTEIN MS29"/>
    <property type="match status" value="1"/>
</dbReference>
<keyword evidence="5" id="KW-0496">Mitochondrion</keyword>
<dbReference type="PANTHER" id="PTHR12810">
    <property type="entry name" value="MITOCHONDRIAL 28S RIBOSOMAL PROTEIN S29"/>
    <property type="match status" value="1"/>
</dbReference>
<evidence type="ECO:0000256" key="4">
    <source>
        <dbReference type="ARBA" id="ARBA00022980"/>
    </source>
</evidence>
<dbReference type="FunCoup" id="A0A4Q1BKX5">
    <property type="interactions" value="25"/>
</dbReference>
<comment type="similarity">
    <text evidence="2">Belongs to the mitochondrion-specific ribosomal protein mS29 family.</text>
</comment>
<name>A0A4Q1BKX5_TREME</name>
<sequence>MSLFKSHVVSFIQPGGPSRLISTSISRLAPPKSKSAGPPRRVTQAVGFTRRKARDPSQSNSGSGTSNSSRNQVVLRYKDAYREPDLSDLPVLYPETVTSSNVGKVVTLHQRTFQNLKEIGLPKRILKELSESGGPAWVIRQATLDLKTRMEIASSSKKVSPLLLAGDKGSGKTFLHLHATAYALESDWIVLSIPRASEWVCSIHAYECHLPTKIFRQPTLAADLLNRLLQTSENRLAKIPTGQETQNLAELAKSGTGIRADSSAVLEEVIDILANQTQFPVLFAIDEAQVLFGPSAYRNPRYEILQAYNLSIPLLALDFLTGKRAFKRGLTLASISRTTPDFPVALPLSVALDLPIPPSHAVTPYTKIDPIHLANASAGMDKLEVGQMSGEEAAGLFTLFARKGWVTSSDELFTSCLMASSGNAGEFVRGLRNTLQAFRQPQRHI</sequence>
<organism evidence="9 10">
    <name type="scientific">Tremella mesenterica</name>
    <name type="common">Jelly fungus</name>
    <dbReference type="NCBI Taxonomy" id="5217"/>
    <lineage>
        <taxon>Eukaryota</taxon>
        <taxon>Fungi</taxon>
        <taxon>Dikarya</taxon>
        <taxon>Basidiomycota</taxon>
        <taxon>Agaricomycotina</taxon>
        <taxon>Tremellomycetes</taxon>
        <taxon>Tremellales</taxon>
        <taxon>Tremellaceae</taxon>
        <taxon>Tremella</taxon>
    </lineage>
</organism>
<dbReference type="EMBL" id="SDIL01000048">
    <property type="protein sequence ID" value="RXK38425.1"/>
    <property type="molecule type" value="Genomic_DNA"/>
</dbReference>
<dbReference type="GO" id="GO:0003735">
    <property type="term" value="F:structural constituent of ribosome"/>
    <property type="evidence" value="ECO:0007669"/>
    <property type="project" value="TreeGrafter"/>
</dbReference>
<dbReference type="AlphaFoldDB" id="A0A4Q1BKX5"/>
<protein>
    <recommendedName>
        <fullName evidence="7">Small ribosomal subunit protein mS29</fullName>
    </recommendedName>
</protein>
<reference evidence="9 10" key="1">
    <citation type="submission" date="2016-06" db="EMBL/GenBank/DDBJ databases">
        <title>Evolution of pathogenesis and genome organization in the Tremellales.</title>
        <authorList>
            <person name="Cuomo C."/>
            <person name="Litvintseva A."/>
            <person name="Heitman J."/>
            <person name="Chen Y."/>
            <person name="Sun S."/>
            <person name="Springer D."/>
            <person name="Dromer F."/>
            <person name="Young S."/>
            <person name="Zeng Q."/>
            <person name="Chapman S."/>
            <person name="Gujja S."/>
            <person name="Saif S."/>
            <person name="Birren B."/>
        </authorList>
    </citation>
    <scope>NUCLEOTIDE SEQUENCE [LARGE SCALE GENOMIC DNA]</scope>
    <source>
        <strain evidence="9 10">ATCC 28783</strain>
    </source>
</reference>
<gene>
    <name evidence="9" type="ORF">M231_04334</name>
</gene>